<dbReference type="Proteomes" id="UP001139193">
    <property type="component" value="Unassembled WGS sequence"/>
</dbReference>
<reference evidence="1" key="1">
    <citation type="submission" date="2022-03" db="EMBL/GenBank/DDBJ databases">
        <title>Bacterial whole genome sequence for Hymenobacter sp. DH14.</title>
        <authorList>
            <person name="Le V."/>
        </authorList>
    </citation>
    <scope>NUCLEOTIDE SEQUENCE</scope>
    <source>
        <strain evidence="1">DH14</strain>
    </source>
</reference>
<proteinExistence type="predicted"/>
<evidence type="ECO:0000313" key="1">
    <source>
        <dbReference type="EMBL" id="MCI1187338.1"/>
    </source>
</evidence>
<keyword evidence="2" id="KW-1185">Reference proteome</keyword>
<sequence>MNTPDTPATPGFDRARAGLWASLQKHLAPLYAAETAFLKASAFAADFPFSAGSVPAETLAEYWRSRHTLRDLYTDETAQLDTLTKAIRTKGYSEAEKKQLYLLLLGYFDIAASIFGLLETHIPRPLPPDEEWAETDARFDRIRKFARLNVKGIAGLLTLPA</sequence>
<gene>
    <name evidence="1" type="ORF">MON38_07885</name>
</gene>
<protein>
    <submittedName>
        <fullName evidence="1">Uncharacterized protein</fullName>
    </submittedName>
</protein>
<accession>A0A9X1VFT9</accession>
<dbReference type="AlphaFoldDB" id="A0A9X1VFT9"/>
<dbReference type="RefSeq" id="WP_241935613.1">
    <property type="nucleotide sequence ID" value="NZ_JALBGC010000002.1"/>
</dbReference>
<comment type="caution">
    <text evidence="1">The sequence shown here is derived from an EMBL/GenBank/DDBJ whole genome shotgun (WGS) entry which is preliminary data.</text>
</comment>
<name>A0A9X1VFT9_9BACT</name>
<organism evidence="1 2">
    <name type="scientific">Hymenobacter cyanobacteriorum</name>
    <dbReference type="NCBI Taxonomy" id="2926463"/>
    <lineage>
        <taxon>Bacteria</taxon>
        <taxon>Pseudomonadati</taxon>
        <taxon>Bacteroidota</taxon>
        <taxon>Cytophagia</taxon>
        <taxon>Cytophagales</taxon>
        <taxon>Hymenobacteraceae</taxon>
        <taxon>Hymenobacter</taxon>
    </lineage>
</organism>
<dbReference type="EMBL" id="JALBGC010000002">
    <property type="protein sequence ID" value="MCI1187338.1"/>
    <property type="molecule type" value="Genomic_DNA"/>
</dbReference>
<evidence type="ECO:0000313" key="2">
    <source>
        <dbReference type="Proteomes" id="UP001139193"/>
    </source>
</evidence>